<dbReference type="InterPro" id="IPR000917">
    <property type="entry name" value="Sulfatase_N"/>
</dbReference>
<dbReference type="Proteomes" id="UP000016960">
    <property type="component" value="Unassembled WGS sequence"/>
</dbReference>
<dbReference type="AlphaFoldDB" id="U5DI48"/>
<dbReference type="STRING" id="582515.KR51_00028640"/>
<dbReference type="PATRIC" id="fig|582515.4.peg.3218"/>
<dbReference type="EMBL" id="ASSJ01000074">
    <property type="protein sequence ID" value="ERN40607.1"/>
    <property type="molecule type" value="Genomic_DNA"/>
</dbReference>
<keyword evidence="5" id="KW-1185">Reference proteome</keyword>
<dbReference type="PANTHER" id="PTHR42693:SF53">
    <property type="entry name" value="ENDO-4-O-SULFATASE"/>
    <property type="match status" value="1"/>
</dbReference>
<dbReference type="Gene3D" id="3.40.720.10">
    <property type="entry name" value="Alkaline Phosphatase, subunit A"/>
    <property type="match status" value="1"/>
</dbReference>
<sequence length="515" mass="56851">MQPLDIVLLVLDTQRADRLSCYGYERPTSPHLDAFAAEATRFQQAIAPAQWTIPSHASMFTGVYPSQHGAVQSYSVLPSTLPTLAERLREGGYHTAAFCNNPLVGVLDNGLRRGFTSFLNYSGLLTSHPNQAGIAPNLVDRYRQFFKGTLARLLGRIQDTFARSEAMLALSFTPLMVPLWQTALSFKGNTAKSLADAAELLCDRPGLPSDRPVFSFINLMGTHMPYHPPHRYIEQFAPRFLIDRSARRYLHQFNSDVYGWLAPLADPLSDAHKTTLDGMYDAEVAAQDEHLGRFFAQLAAGGVLDRALVIICADHGEHLGEKQLLGHTNALYNELTHVPLIVRDPRGGFPAGVRSETVSTRRIFHTALGAAGLTAPDEESLDLARSTTEPGVVFAEGIPPANVLSLLRKRQPDLVRDRACDLTSLAVWDANFKLQTKVATDSTEPAGISTTELYHLLDDPRETLNLRDVLPEEVDRLQSHLTLLGTQSHSAGRDLASNVDDPDVMRRLRDLGYLE</sequence>
<keyword evidence="2 4" id="KW-0378">Hydrolase</keyword>
<dbReference type="Pfam" id="PF00884">
    <property type="entry name" value="Sulfatase"/>
    <property type="match status" value="1"/>
</dbReference>
<reference evidence="4 5" key="1">
    <citation type="submission" date="2013-05" db="EMBL/GenBank/DDBJ databases">
        <title>Draft genome sequence of Rubidibacter lacunae KORDI 51-2.</title>
        <authorList>
            <person name="Choi D.H."/>
            <person name="Noh J.H."/>
            <person name="Kwon K.-K."/>
            <person name="Lee J.-H."/>
            <person name="Ryu J.-Y."/>
        </authorList>
    </citation>
    <scope>NUCLEOTIDE SEQUENCE [LARGE SCALE GENOMIC DNA]</scope>
    <source>
        <strain evidence="4 5">KORDI 51-2</strain>
    </source>
</reference>
<dbReference type="GO" id="GO:0004065">
    <property type="term" value="F:arylsulfatase activity"/>
    <property type="evidence" value="ECO:0007669"/>
    <property type="project" value="TreeGrafter"/>
</dbReference>
<evidence type="ECO:0000256" key="2">
    <source>
        <dbReference type="ARBA" id="ARBA00022801"/>
    </source>
</evidence>
<comment type="similarity">
    <text evidence="1">Belongs to the sulfatase family.</text>
</comment>
<evidence type="ECO:0000313" key="5">
    <source>
        <dbReference type="Proteomes" id="UP000016960"/>
    </source>
</evidence>
<evidence type="ECO:0000313" key="4">
    <source>
        <dbReference type="EMBL" id="ERN40607.1"/>
    </source>
</evidence>
<dbReference type="RefSeq" id="WP_022608405.1">
    <property type="nucleotide sequence ID" value="NZ_ASSJ01000074.1"/>
</dbReference>
<comment type="caution">
    <text evidence="4">The sequence shown here is derived from an EMBL/GenBank/DDBJ whole genome shotgun (WGS) entry which is preliminary data.</text>
</comment>
<dbReference type="InterPro" id="IPR050738">
    <property type="entry name" value="Sulfatase"/>
</dbReference>
<name>U5DI48_9CHRO</name>
<accession>U5DI48</accession>
<dbReference type="SUPFAM" id="SSF53649">
    <property type="entry name" value="Alkaline phosphatase-like"/>
    <property type="match status" value="1"/>
</dbReference>
<proteinExistence type="inferred from homology"/>
<dbReference type="PANTHER" id="PTHR42693">
    <property type="entry name" value="ARYLSULFATASE FAMILY MEMBER"/>
    <property type="match status" value="1"/>
</dbReference>
<dbReference type="eggNOG" id="COG3119">
    <property type="taxonomic scope" value="Bacteria"/>
</dbReference>
<dbReference type="InterPro" id="IPR017850">
    <property type="entry name" value="Alkaline_phosphatase_core_sf"/>
</dbReference>
<evidence type="ECO:0000256" key="1">
    <source>
        <dbReference type="ARBA" id="ARBA00008779"/>
    </source>
</evidence>
<evidence type="ECO:0000259" key="3">
    <source>
        <dbReference type="Pfam" id="PF00884"/>
    </source>
</evidence>
<dbReference type="InParanoid" id="U5DI48"/>
<feature type="domain" description="Sulfatase N-terminal" evidence="3">
    <location>
        <begin position="6"/>
        <end position="372"/>
    </location>
</feature>
<protein>
    <submittedName>
        <fullName evidence="4">Arylsulfatase A</fullName>
        <ecNumber evidence="4">3.1.6.-</ecNumber>
    </submittedName>
</protein>
<organism evidence="4 5">
    <name type="scientific">Rubidibacter lacunae KORDI 51-2</name>
    <dbReference type="NCBI Taxonomy" id="582515"/>
    <lineage>
        <taxon>Bacteria</taxon>
        <taxon>Bacillati</taxon>
        <taxon>Cyanobacteriota</taxon>
        <taxon>Cyanophyceae</taxon>
        <taxon>Oscillatoriophycideae</taxon>
        <taxon>Chroococcales</taxon>
        <taxon>Aphanothecaceae</taxon>
        <taxon>Rubidibacter</taxon>
    </lineage>
</organism>
<dbReference type="OrthoDB" id="279611at2"/>
<dbReference type="EC" id="3.1.6.-" evidence="4"/>
<gene>
    <name evidence="4" type="ORF">KR51_00028640</name>
</gene>
<dbReference type="CDD" id="cd16148">
    <property type="entry name" value="sulfatase_like"/>
    <property type="match status" value="1"/>
</dbReference>